<accession>A0A1G1XXW7</accession>
<comment type="caution">
    <text evidence="1">The sequence shown here is derived from an EMBL/GenBank/DDBJ whole genome shotgun (WGS) entry which is preliminary data.</text>
</comment>
<evidence type="ECO:0000313" key="1">
    <source>
        <dbReference type="EMBL" id="OGY44811.1"/>
    </source>
</evidence>
<reference evidence="1 2" key="1">
    <citation type="journal article" date="2016" name="Nat. Commun.">
        <title>Thousands of microbial genomes shed light on interconnected biogeochemical processes in an aquifer system.</title>
        <authorList>
            <person name="Anantharaman K."/>
            <person name="Brown C.T."/>
            <person name="Hug L.A."/>
            <person name="Sharon I."/>
            <person name="Castelle C.J."/>
            <person name="Probst A.J."/>
            <person name="Thomas B.C."/>
            <person name="Singh A."/>
            <person name="Wilkins M.J."/>
            <person name="Karaoz U."/>
            <person name="Brodie E.L."/>
            <person name="Williams K.H."/>
            <person name="Hubbard S.S."/>
            <person name="Banfield J.F."/>
        </authorList>
    </citation>
    <scope>NUCLEOTIDE SEQUENCE [LARGE SCALE GENOMIC DNA]</scope>
</reference>
<protein>
    <submittedName>
        <fullName evidence="1">Uncharacterized protein</fullName>
    </submittedName>
</protein>
<sequence length="258" mass="29778">MTTEIVADEKRVVPTDDKLGEFARHQHDVFERVRKGSLNPDEVMREVSKLIDRRSFFIPPEKQLELTRQRNAERHWGFTEADFEALGPPPAWPDGYLCAVVLDVSLDTVSRTFEEGWYFTKAVQPGEWRWPEVKSDENHLKLLDGIIHQRGLHWRVVDFAANWDKKDGIAPTVHTPKTSLPSAILWAASCFPRWIQAMDGVKVPFVWLPGYQLSISGSQPWSYVPDLCWHYGCRQVRLSADDASIRHYHRAVPVFVEC</sequence>
<organism evidence="1 2">
    <name type="scientific">Candidatus Buchananbacteria bacterium RIFCSPHIGHO2_01_FULL_39_14</name>
    <dbReference type="NCBI Taxonomy" id="1797532"/>
    <lineage>
        <taxon>Bacteria</taxon>
        <taxon>Candidatus Buchananiibacteriota</taxon>
    </lineage>
</organism>
<evidence type="ECO:0000313" key="2">
    <source>
        <dbReference type="Proteomes" id="UP000178930"/>
    </source>
</evidence>
<dbReference type="AlphaFoldDB" id="A0A1G1XXW7"/>
<dbReference type="Proteomes" id="UP000178930">
    <property type="component" value="Unassembled WGS sequence"/>
</dbReference>
<proteinExistence type="predicted"/>
<dbReference type="STRING" id="1797532.A2729_02920"/>
<dbReference type="EMBL" id="MHIB01000012">
    <property type="protein sequence ID" value="OGY44811.1"/>
    <property type="molecule type" value="Genomic_DNA"/>
</dbReference>
<name>A0A1G1XXW7_9BACT</name>
<gene>
    <name evidence="1" type="ORF">A2729_02920</name>
</gene>